<accession>A0ABM2X5R2</accession>
<feature type="region of interest" description="Disordered" evidence="1">
    <location>
        <begin position="40"/>
        <end position="164"/>
    </location>
</feature>
<evidence type="ECO:0000313" key="2">
    <source>
        <dbReference type="Proteomes" id="UP000886700"/>
    </source>
</evidence>
<organism evidence="2 3">
    <name type="scientific">Mesocricetus auratus</name>
    <name type="common">Golden hamster</name>
    <dbReference type="NCBI Taxonomy" id="10036"/>
    <lineage>
        <taxon>Eukaryota</taxon>
        <taxon>Metazoa</taxon>
        <taxon>Chordata</taxon>
        <taxon>Craniata</taxon>
        <taxon>Vertebrata</taxon>
        <taxon>Euteleostomi</taxon>
        <taxon>Mammalia</taxon>
        <taxon>Eutheria</taxon>
        <taxon>Euarchontoglires</taxon>
        <taxon>Glires</taxon>
        <taxon>Rodentia</taxon>
        <taxon>Myomorpha</taxon>
        <taxon>Muroidea</taxon>
        <taxon>Cricetidae</taxon>
        <taxon>Cricetinae</taxon>
        <taxon>Mesocricetus</taxon>
    </lineage>
</organism>
<keyword evidence="2" id="KW-1185">Reference proteome</keyword>
<name>A0ABM2X5R2_MESAU</name>
<evidence type="ECO:0000313" key="3">
    <source>
        <dbReference type="RefSeq" id="XP_040598219.1"/>
    </source>
</evidence>
<dbReference type="Proteomes" id="UP000886700">
    <property type="component" value="Unplaced"/>
</dbReference>
<protein>
    <submittedName>
        <fullName evidence="3">Collagen alpha-1(I) chain-like</fullName>
    </submittedName>
</protein>
<dbReference type="RefSeq" id="XP_040598219.1">
    <property type="nucleotide sequence ID" value="XM_040742285.1"/>
</dbReference>
<proteinExistence type="predicted"/>
<reference evidence="3" key="1">
    <citation type="submission" date="2025-08" db="UniProtKB">
        <authorList>
            <consortium name="RefSeq"/>
        </authorList>
    </citation>
    <scope>IDENTIFICATION</scope>
    <source>
        <tissue evidence="3">Liver</tissue>
    </source>
</reference>
<sequence>MPPPNIGDQELKNQETCSLRHIICSASCYLLLDTLNIASDRGGAERKKERKEPRALAQSQTGIQKDAGPAFGGCREKPLPLSSEASTSAFFREGSPRGPGRGSNQPLGRERSEGEGPVPAGQPREGGRSGAGGSEFTREGWKARSPGPPRAFQVAERGEAASSRLAASALNVARSPGASDAVDSLGLARLVLRAPWEQGAPGVTLEHQSRGRRSEIGFPGRRQLSGNEKPRPPRGKFKGKQETMERGTGNGKENYSPLLKDVQNFAPSSCNKAF</sequence>
<gene>
    <name evidence="3" type="primary">LOC121139161</name>
</gene>
<evidence type="ECO:0000256" key="1">
    <source>
        <dbReference type="SAM" id="MobiDB-lite"/>
    </source>
</evidence>
<feature type="region of interest" description="Disordered" evidence="1">
    <location>
        <begin position="197"/>
        <end position="260"/>
    </location>
</feature>
<feature type="compositionally biased region" description="Basic and acidic residues" evidence="1">
    <location>
        <begin position="42"/>
        <end position="54"/>
    </location>
</feature>
<dbReference type="GeneID" id="121139161"/>